<evidence type="ECO:0000313" key="1">
    <source>
        <dbReference type="EMBL" id="MDQ0149336.1"/>
    </source>
</evidence>
<dbReference type="RefSeq" id="WP_307484680.1">
    <property type="nucleotide sequence ID" value="NZ_JAUSUF010000003.1"/>
</dbReference>
<protein>
    <submittedName>
        <fullName evidence="1">DNA-directed RNA polymerase specialized sigma subunit</fullName>
    </submittedName>
</protein>
<keyword evidence="2" id="KW-1185">Reference proteome</keyword>
<evidence type="ECO:0000313" key="2">
    <source>
        <dbReference type="Proteomes" id="UP001228504"/>
    </source>
</evidence>
<keyword evidence="1" id="KW-0240">DNA-directed RNA polymerase</keyword>
<keyword evidence="1" id="KW-0804">Transcription</keyword>
<sequence>MTNKNELFRKAEWVLYGYNDLLYDIDLIREDIRMTEEEYQGCSGLSYEEKGSPTNAFSSVVENELINKERLLRELKLDLNNKIRMKNRIETAVNKLNGADKKVIELRYINKSKLNWNQIGFAVNYSADHCRKRIRVRAIKKMINTIFYDAGKQETFKI</sequence>
<reference evidence="1 2" key="1">
    <citation type="submission" date="2023-07" db="EMBL/GenBank/DDBJ databases">
        <title>Genomic Encyclopedia of Type Strains, Phase IV (KMG-IV): sequencing the most valuable type-strain genomes for metagenomic binning, comparative biology and taxonomic classification.</title>
        <authorList>
            <person name="Goeker M."/>
        </authorList>
    </citation>
    <scope>NUCLEOTIDE SEQUENCE [LARGE SCALE GENOMIC DNA]</scope>
    <source>
        <strain evidence="1 2">DSM 20694</strain>
    </source>
</reference>
<accession>A0ABT9USR0</accession>
<gene>
    <name evidence="1" type="ORF">J2S18_001266</name>
</gene>
<dbReference type="GO" id="GO:0000428">
    <property type="term" value="C:DNA-directed RNA polymerase complex"/>
    <property type="evidence" value="ECO:0007669"/>
    <property type="project" value="UniProtKB-KW"/>
</dbReference>
<dbReference type="SUPFAM" id="SSF88659">
    <property type="entry name" value="Sigma3 and sigma4 domains of RNA polymerase sigma factors"/>
    <property type="match status" value="1"/>
</dbReference>
<proteinExistence type="predicted"/>
<organism evidence="1 2">
    <name type="scientific">Eubacterium multiforme</name>
    <dbReference type="NCBI Taxonomy" id="83339"/>
    <lineage>
        <taxon>Bacteria</taxon>
        <taxon>Bacillati</taxon>
        <taxon>Bacillota</taxon>
        <taxon>Clostridia</taxon>
        <taxon>Eubacteriales</taxon>
        <taxon>Eubacteriaceae</taxon>
        <taxon>Eubacterium</taxon>
    </lineage>
</organism>
<dbReference type="EMBL" id="JAUSUF010000003">
    <property type="protein sequence ID" value="MDQ0149336.1"/>
    <property type="molecule type" value="Genomic_DNA"/>
</dbReference>
<name>A0ABT9USR0_9FIRM</name>
<comment type="caution">
    <text evidence="1">The sequence shown here is derived from an EMBL/GenBank/DDBJ whole genome shotgun (WGS) entry which is preliminary data.</text>
</comment>
<dbReference type="InterPro" id="IPR013324">
    <property type="entry name" value="RNA_pol_sigma_r3/r4-like"/>
</dbReference>
<dbReference type="Proteomes" id="UP001228504">
    <property type="component" value="Unassembled WGS sequence"/>
</dbReference>